<dbReference type="EMBL" id="LKAQ01000001">
    <property type="protein sequence ID" value="OIQ51953.1"/>
    <property type="molecule type" value="Genomic_DNA"/>
</dbReference>
<dbReference type="Pfam" id="PF00208">
    <property type="entry name" value="ELFV_dehydrog"/>
    <property type="match status" value="1"/>
</dbReference>
<dbReference type="InterPro" id="IPR036291">
    <property type="entry name" value="NAD(P)-bd_dom_sf"/>
</dbReference>
<comment type="caution">
    <text evidence="4">The sequence shown here is derived from an EMBL/GenBank/DDBJ whole genome shotgun (WGS) entry which is preliminary data.</text>
</comment>
<dbReference type="GO" id="GO:0006538">
    <property type="term" value="P:L-glutamate catabolic process"/>
    <property type="evidence" value="ECO:0007669"/>
    <property type="project" value="TreeGrafter"/>
</dbReference>
<dbReference type="GO" id="GO:0004352">
    <property type="term" value="F:glutamate dehydrogenase (NAD+) activity"/>
    <property type="evidence" value="ECO:0007669"/>
    <property type="project" value="UniProtKB-EC"/>
</dbReference>
<evidence type="ECO:0000259" key="3">
    <source>
        <dbReference type="SMART" id="SM00839"/>
    </source>
</evidence>
<dbReference type="SMR" id="A0A1J5NJX7"/>
<sequence length="986" mass="110777">MIDGNSPVDPAKIREKLLKTLEESATPLVPWFYGNMPEYYFQTHGEDEQIKHLMALISGMVREEKQSIALHSPCGSRVTHISPNGDMDTLGWVLKQYRDKDIQHARIYSSRDDTIRLDTFVIGPQPLCAADHAGVREVLERARAGEMDLDPGDLNGFERFLGWASEDYIEKFEPGRAIRHFKTCGCLENEERVQVQLEKNVHPGFDRIGIAMAQPPKKGLLHTVVNVIARQGVPVDRAYADEFERPGLPAISIMSFYLDHRRVDLDENGPQWQRLKRQLEMCKWFAPHGLDALAYEDGWELGQVMLMQAAGEFAHQFLIRKDLHAYTSSRIVYAILRHRDVAGLLMEYFDVRFNPAFSGDRPKTLREQRDRVRAAIRDVDNAIHRDILTYIYKFFRYTLRTNYYLEHKLGLSFRLDPLILAPLPRKERPFGVYCFHGPYSWAFQVRYRDMARGGVRVVRTWSQEQFEVESNRLLDEVTKLARAQQFKNKDIPEGGSKAVILLGPEGDIDLALKSMVDSFLDLLVVPEGSAGFVQPGIVDYLNREEIIFLGPDENITPAHIQWMADRAARRGYKWPSAFMSSKPGAGIAHKKYGVTSEGVIVFAEELLRTLGIDPRNEPFTVKLTGGPAGDVASNVMRILIREYGGNAKILAMSDGHGAVHDPDGMDHGELLRLMDNDLRTSDFDTSRLRGKGAFAVTSADPKGTRIRNSLHNTVVADIFIPSGGRPDTINMSNWKEFLQKDGTPSARGIVEGANIFISADARVQLEKAGVPVVPGPSANKTGVICSSYEILAGLILSEEEFLGIKDEYIAQLLDILRLRARSEARLLMREYKLAGGRRTITELSYAVSESINALADKVDAVLMESVDRVADDPTLVEVLLAYCPAVLVEHYRDRIVNDLPRPHQLALLASFISARMLYQEGMGWADRLVSLRAVREVVFGYLEQEKVVAGLVAEVRGAGLAHAELIDRILDFSGRKLLTLDRLGLG</sequence>
<evidence type="ECO:0000256" key="1">
    <source>
        <dbReference type="ARBA" id="ARBA00006382"/>
    </source>
</evidence>
<dbReference type="PANTHER" id="PTHR11606:SF39">
    <property type="entry name" value="GLUTAMATE_PHENYLALANINE_LEUCINE_VALINE_L-TRYPTOPHAN DEHYDROGENASE C-TERMINAL DOMAIN-CONTAINING PROTEIN"/>
    <property type="match status" value="1"/>
</dbReference>
<dbReference type="AlphaFoldDB" id="A0A1J5NJX7"/>
<dbReference type="SUPFAM" id="SSF51735">
    <property type="entry name" value="NAD(P)-binding Rossmann-fold domains"/>
    <property type="match status" value="1"/>
</dbReference>
<evidence type="ECO:0000313" key="5">
    <source>
        <dbReference type="Proteomes" id="UP000181901"/>
    </source>
</evidence>
<dbReference type="SUPFAM" id="SSF53223">
    <property type="entry name" value="Aminoacid dehydrogenase-like, N-terminal domain"/>
    <property type="match status" value="1"/>
</dbReference>
<dbReference type="EC" id="1.4.1.2" evidence="4"/>
<dbReference type="Gene3D" id="3.40.50.720">
    <property type="entry name" value="NAD(P)-binding Rossmann-like Domain"/>
    <property type="match status" value="1"/>
</dbReference>
<dbReference type="PANTHER" id="PTHR11606">
    <property type="entry name" value="GLUTAMATE DEHYDROGENASE"/>
    <property type="match status" value="1"/>
</dbReference>
<keyword evidence="5" id="KW-1185">Reference proteome</keyword>
<dbReference type="RefSeq" id="WP_071544063.1">
    <property type="nucleotide sequence ID" value="NZ_LKAQ01000001.1"/>
</dbReference>
<protein>
    <submittedName>
        <fullName evidence="4">NAD-specific glutamate dehydrogenase</fullName>
        <ecNumber evidence="4">1.4.1.2</ecNumber>
    </submittedName>
</protein>
<evidence type="ECO:0000313" key="4">
    <source>
        <dbReference type="EMBL" id="OIQ51953.1"/>
    </source>
</evidence>
<organism evidence="4 5">
    <name type="scientific">Pseudodesulfovibrio hydrargyri</name>
    <dbReference type="NCBI Taxonomy" id="2125990"/>
    <lineage>
        <taxon>Bacteria</taxon>
        <taxon>Pseudomonadati</taxon>
        <taxon>Thermodesulfobacteriota</taxon>
        <taxon>Desulfovibrionia</taxon>
        <taxon>Desulfovibrionales</taxon>
        <taxon>Desulfovibrionaceae</taxon>
    </lineage>
</organism>
<feature type="domain" description="Glutamate/phenylalanine/leucine/valine/L-tryptophan dehydrogenase C-terminal" evidence="3">
    <location>
        <begin position="586"/>
        <end position="835"/>
    </location>
</feature>
<name>A0A1J5NJX7_9BACT</name>
<accession>A0A1J5NJX7</accession>
<proteinExistence type="inferred from homology"/>
<dbReference type="Proteomes" id="UP000181901">
    <property type="component" value="Unassembled WGS sequence"/>
</dbReference>
<dbReference type="InterPro" id="IPR006096">
    <property type="entry name" value="Glu/Leu/Phe/Val/Trp_DH_C"/>
</dbReference>
<keyword evidence="2 4" id="KW-0560">Oxidoreductase</keyword>
<dbReference type="Gene3D" id="3.40.50.10860">
    <property type="entry name" value="Leucine Dehydrogenase, chain A, domain 1"/>
    <property type="match status" value="1"/>
</dbReference>
<dbReference type="SMART" id="SM00839">
    <property type="entry name" value="ELFV_dehydrog"/>
    <property type="match status" value="1"/>
</dbReference>
<evidence type="ECO:0000256" key="2">
    <source>
        <dbReference type="ARBA" id="ARBA00023002"/>
    </source>
</evidence>
<dbReference type="InterPro" id="IPR046346">
    <property type="entry name" value="Aminoacid_DH-like_N_sf"/>
</dbReference>
<comment type="similarity">
    <text evidence="1">Belongs to the Glu/Leu/Phe/Val dehydrogenases family.</text>
</comment>
<gene>
    <name evidence="4" type="primary">gdh</name>
    <name evidence="4" type="ORF">BerOc1_00419</name>
</gene>
<reference evidence="4 5" key="1">
    <citation type="submission" date="2015-09" db="EMBL/GenBank/DDBJ databases">
        <title>Genome of Desulfovibrio dechloracetivorans BerOc1, a mercury methylating strain isolated from highly hydrocarbons and metals contaminated coastal sediments.</title>
        <authorList>
            <person name="Goni Urriza M."/>
            <person name="Gassie C."/>
            <person name="Bouchez O."/>
            <person name="Klopp C."/>
            <person name="Ranchou-Peyruse A."/>
            <person name="Remy G."/>
        </authorList>
    </citation>
    <scope>NUCLEOTIDE SEQUENCE [LARGE SCALE GENOMIC DNA]</scope>
    <source>
        <strain evidence="4 5">BerOc1</strain>
    </source>
</reference>